<proteinExistence type="predicted"/>
<dbReference type="PRINTS" id="PR01210">
    <property type="entry name" value="GGTRANSPTASE"/>
</dbReference>
<protein>
    <submittedName>
        <fullName evidence="3">Uncharacterized protein</fullName>
    </submittedName>
</protein>
<feature type="non-terminal residue" evidence="3">
    <location>
        <position position="1"/>
    </location>
</feature>
<dbReference type="PANTHER" id="PTHR11686">
    <property type="entry name" value="GAMMA GLUTAMYL TRANSPEPTIDASE"/>
    <property type="match status" value="1"/>
</dbReference>
<gene>
    <name evidence="3" type="ORF">ILEXP_LOCUS24394</name>
</gene>
<sequence length="430" mass="47289">NMYAGNLSKMNAGALAIAVPGQLAGLYTAWKQYGRLPWKRLVSPAENLARKGFKISPYLFRQMRITESYIKADKGLREIYAPRGNLLQSGQTISNKNLANTLSEISKYGMDAFYNGSIGRNLVTDIRKAGGIVTMEDLQSYRVKFREPIVANVFGFKVFTVPPPASGGAVLILMLNILAQYSRSGLSGSLGVHRIIEALKHALAMRMNLGDPDFVDVWKVLSSMISPSFAARLKNSINDNKTFDSDYYGSKWDQVHDHGTTNLCIVDRERNVVAMTTSINTFFGSKFLSPSTGIVLNNQMNDFSIPTATVSRPAPANFIHPSKRPLSTMAPTIILKGGRLRAVIGSSGGMAIPDALYPNVLYYENFKSIFGDQYEASAQTRAALQKKGHTLRSTYDWTICTFIVREFDNSSSGKLVAVSDPRKGGFPSGY</sequence>
<dbReference type="SUPFAM" id="SSF56235">
    <property type="entry name" value="N-terminal nucleophile aminohydrolases (Ntn hydrolases)"/>
    <property type="match status" value="1"/>
</dbReference>
<feature type="binding site" evidence="2">
    <location>
        <begin position="278"/>
        <end position="280"/>
    </location>
    <ligand>
        <name>L-glutamate</name>
        <dbReference type="ChEBI" id="CHEBI:29985"/>
    </ligand>
</feature>
<dbReference type="FunFam" id="1.10.246.130:FF:000001">
    <property type="entry name" value="Gamma-glutamyltransferase 5 isoform 1"/>
    <property type="match status" value="1"/>
</dbReference>
<keyword evidence="4" id="KW-1185">Reference proteome</keyword>
<dbReference type="Gene3D" id="1.10.246.130">
    <property type="match status" value="1"/>
</dbReference>
<accession>A0ABC8SLF5</accession>
<name>A0ABC8SLF5_9AQUA</name>
<dbReference type="InterPro" id="IPR029055">
    <property type="entry name" value="Ntn_hydrolases_N"/>
</dbReference>
<dbReference type="PANTHER" id="PTHR11686:SF34">
    <property type="entry name" value="GLUTATHIONE HYDROLASE 1-RELATED"/>
    <property type="match status" value="1"/>
</dbReference>
<dbReference type="Proteomes" id="UP001642360">
    <property type="component" value="Unassembled WGS sequence"/>
</dbReference>
<feature type="binding site" evidence="2">
    <location>
        <position position="302"/>
    </location>
    <ligand>
        <name>L-glutamate</name>
        <dbReference type="ChEBI" id="CHEBI:29985"/>
    </ligand>
</feature>
<evidence type="ECO:0000313" key="4">
    <source>
        <dbReference type="Proteomes" id="UP001642360"/>
    </source>
</evidence>
<dbReference type="AlphaFoldDB" id="A0ABC8SLF5"/>
<feature type="binding site" evidence="2">
    <location>
        <position position="349"/>
    </location>
    <ligand>
        <name>L-glutamate</name>
        <dbReference type="ChEBI" id="CHEBI:29985"/>
    </ligand>
</feature>
<feature type="active site" description="Nucleophile" evidence="1">
    <location>
        <position position="260"/>
    </location>
</feature>
<organism evidence="3 4">
    <name type="scientific">Ilex paraguariensis</name>
    <name type="common">yerba mate</name>
    <dbReference type="NCBI Taxonomy" id="185542"/>
    <lineage>
        <taxon>Eukaryota</taxon>
        <taxon>Viridiplantae</taxon>
        <taxon>Streptophyta</taxon>
        <taxon>Embryophyta</taxon>
        <taxon>Tracheophyta</taxon>
        <taxon>Spermatophyta</taxon>
        <taxon>Magnoliopsida</taxon>
        <taxon>eudicotyledons</taxon>
        <taxon>Gunneridae</taxon>
        <taxon>Pentapetalae</taxon>
        <taxon>asterids</taxon>
        <taxon>campanulids</taxon>
        <taxon>Aquifoliales</taxon>
        <taxon>Aquifoliaceae</taxon>
        <taxon>Ilex</taxon>
    </lineage>
</organism>
<dbReference type="InterPro" id="IPR000101">
    <property type="entry name" value="GGT_peptidase"/>
</dbReference>
<evidence type="ECO:0000256" key="1">
    <source>
        <dbReference type="PIRSR" id="PIRSR600101-1"/>
    </source>
</evidence>
<evidence type="ECO:0000313" key="3">
    <source>
        <dbReference type="EMBL" id="CAK9155979.1"/>
    </source>
</evidence>
<dbReference type="EMBL" id="CAUOFW020002769">
    <property type="protein sequence ID" value="CAK9155979.1"/>
    <property type="molecule type" value="Genomic_DNA"/>
</dbReference>
<dbReference type="Gene3D" id="3.60.20.40">
    <property type="match status" value="2"/>
</dbReference>
<dbReference type="Pfam" id="PF01019">
    <property type="entry name" value="G_glu_transpept"/>
    <property type="match status" value="1"/>
</dbReference>
<evidence type="ECO:0000256" key="2">
    <source>
        <dbReference type="PIRSR" id="PIRSR600101-2"/>
    </source>
</evidence>
<comment type="caution">
    <text evidence="3">The sequence shown here is derived from an EMBL/GenBank/DDBJ whole genome shotgun (WGS) entry which is preliminary data.</text>
</comment>
<feature type="binding site" evidence="2">
    <location>
        <begin position="327"/>
        <end position="328"/>
    </location>
    <ligand>
        <name>L-glutamate</name>
        <dbReference type="ChEBI" id="CHEBI:29985"/>
    </ligand>
</feature>
<reference evidence="3 4" key="1">
    <citation type="submission" date="2024-02" db="EMBL/GenBank/DDBJ databases">
        <authorList>
            <person name="Vignale AGUSTIN F."/>
            <person name="Sosa J E."/>
            <person name="Modenutti C."/>
        </authorList>
    </citation>
    <scope>NUCLEOTIDE SEQUENCE [LARGE SCALE GENOMIC DNA]</scope>
</reference>
<dbReference type="InterPro" id="IPR043138">
    <property type="entry name" value="GGT_lsub"/>
</dbReference>
<dbReference type="InterPro" id="IPR043137">
    <property type="entry name" value="GGT_ssub_C"/>
</dbReference>